<evidence type="ECO:0000313" key="2">
    <source>
        <dbReference type="EMBL" id="SFG66229.1"/>
    </source>
</evidence>
<dbReference type="RefSeq" id="WP_056459934.1">
    <property type="nucleotide sequence ID" value="NZ_FOPM01000007.1"/>
</dbReference>
<dbReference type="AlphaFoldDB" id="A0A1I2TPZ9"/>
<proteinExistence type="predicted"/>
<gene>
    <name evidence="2" type="ORF">SAMN05192565_107225</name>
</gene>
<evidence type="ECO:0000256" key="1">
    <source>
        <dbReference type="SAM" id="Phobius"/>
    </source>
</evidence>
<accession>A0A1I2TPZ9</accession>
<keyword evidence="1" id="KW-1133">Transmembrane helix</keyword>
<protein>
    <submittedName>
        <fullName evidence="2">Uncharacterized protein</fullName>
    </submittedName>
</protein>
<organism evidence="2 3">
    <name type="scientific">Methylobacterium gossipiicola</name>
    <dbReference type="NCBI Taxonomy" id="582675"/>
    <lineage>
        <taxon>Bacteria</taxon>
        <taxon>Pseudomonadati</taxon>
        <taxon>Pseudomonadota</taxon>
        <taxon>Alphaproteobacteria</taxon>
        <taxon>Hyphomicrobiales</taxon>
        <taxon>Methylobacteriaceae</taxon>
        <taxon>Methylobacterium</taxon>
    </lineage>
</organism>
<reference evidence="3" key="1">
    <citation type="submission" date="2016-10" db="EMBL/GenBank/DDBJ databases">
        <authorList>
            <person name="Varghese N."/>
            <person name="Submissions S."/>
        </authorList>
    </citation>
    <scope>NUCLEOTIDE SEQUENCE [LARGE SCALE GENOMIC DNA]</scope>
    <source>
        <strain evidence="3">Gh-105</strain>
    </source>
</reference>
<dbReference type="Proteomes" id="UP000199229">
    <property type="component" value="Unassembled WGS sequence"/>
</dbReference>
<evidence type="ECO:0000313" key="3">
    <source>
        <dbReference type="Proteomes" id="UP000199229"/>
    </source>
</evidence>
<dbReference type="OrthoDB" id="8021424at2"/>
<keyword evidence="1" id="KW-0812">Transmembrane</keyword>
<feature type="transmembrane region" description="Helical" evidence="1">
    <location>
        <begin position="34"/>
        <end position="52"/>
    </location>
</feature>
<keyword evidence="1" id="KW-0472">Membrane</keyword>
<name>A0A1I2TPZ9_9HYPH</name>
<keyword evidence="3" id="KW-1185">Reference proteome</keyword>
<sequence length="82" mass="9118">MSESRRSSSHSRRFSQRLRRTADLLLPGERLSDLAAWAVLMLLAALLLLFVVREIRDGAFTGCPGYDGVTHKREAKALCGES</sequence>
<dbReference type="EMBL" id="FOPM01000007">
    <property type="protein sequence ID" value="SFG66229.1"/>
    <property type="molecule type" value="Genomic_DNA"/>
</dbReference>